<accession>A0A9W6SKQ5</accession>
<dbReference type="CDD" id="cd00267">
    <property type="entry name" value="ABC_ATPase"/>
    <property type="match status" value="1"/>
</dbReference>
<dbReference type="Gene3D" id="3.40.50.300">
    <property type="entry name" value="P-loop containing nucleotide triphosphate hydrolases"/>
    <property type="match status" value="1"/>
</dbReference>
<reference evidence="2" key="1">
    <citation type="submission" date="2023-03" db="EMBL/GenBank/DDBJ databases">
        <title>Actinorhabdospora filicis NBRC 111898.</title>
        <authorList>
            <person name="Ichikawa N."/>
            <person name="Sato H."/>
            <person name="Tonouchi N."/>
        </authorList>
    </citation>
    <scope>NUCLEOTIDE SEQUENCE</scope>
    <source>
        <strain evidence="2">NBRC 111898</strain>
    </source>
</reference>
<dbReference type="AlphaFoldDB" id="A0A9W6SKQ5"/>
<name>A0A9W6SKQ5_9ACTN</name>
<proteinExistence type="predicted"/>
<feature type="domain" description="HTH luxR-type" evidence="1">
    <location>
        <begin position="737"/>
        <end position="796"/>
    </location>
</feature>
<dbReference type="SMART" id="SM00382">
    <property type="entry name" value="AAA"/>
    <property type="match status" value="1"/>
</dbReference>
<dbReference type="InterPro" id="IPR027417">
    <property type="entry name" value="P-loop_NTPase"/>
</dbReference>
<dbReference type="SUPFAM" id="SSF46894">
    <property type="entry name" value="C-terminal effector domain of the bipartite response regulators"/>
    <property type="match status" value="1"/>
</dbReference>
<dbReference type="Gene3D" id="1.10.10.10">
    <property type="entry name" value="Winged helix-like DNA-binding domain superfamily/Winged helix DNA-binding domain"/>
    <property type="match status" value="1"/>
</dbReference>
<dbReference type="GO" id="GO:0006355">
    <property type="term" value="P:regulation of DNA-templated transcription"/>
    <property type="evidence" value="ECO:0007669"/>
    <property type="project" value="InterPro"/>
</dbReference>
<dbReference type="RefSeq" id="WP_285662698.1">
    <property type="nucleotide sequence ID" value="NZ_BSTX01000001.1"/>
</dbReference>
<dbReference type="CDD" id="cd06170">
    <property type="entry name" value="LuxR_C_like"/>
    <property type="match status" value="1"/>
</dbReference>
<dbReference type="PROSITE" id="PS50043">
    <property type="entry name" value="HTH_LUXR_2"/>
    <property type="match status" value="1"/>
</dbReference>
<evidence type="ECO:0000313" key="2">
    <source>
        <dbReference type="EMBL" id="GLZ77597.1"/>
    </source>
</evidence>
<dbReference type="Proteomes" id="UP001165079">
    <property type="component" value="Unassembled WGS sequence"/>
</dbReference>
<dbReference type="InterPro" id="IPR036388">
    <property type="entry name" value="WH-like_DNA-bd_sf"/>
</dbReference>
<dbReference type="InterPro" id="IPR041664">
    <property type="entry name" value="AAA_16"/>
</dbReference>
<dbReference type="InterPro" id="IPR003593">
    <property type="entry name" value="AAA+_ATPase"/>
</dbReference>
<evidence type="ECO:0000313" key="3">
    <source>
        <dbReference type="Proteomes" id="UP001165079"/>
    </source>
</evidence>
<organism evidence="2 3">
    <name type="scientific">Actinorhabdospora filicis</name>
    <dbReference type="NCBI Taxonomy" id="1785913"/>
    <lineage>
        <taxon>Bacteria</taxon>
        <taxon>Bacillati</taxon>
        <taxon>Actinomycetota</taxon>
        <taxon>Actinomycetes</taxon>
        <taxon>Micromonosporales</taxon>
        <taxon>Micromonosporaceae</taxon>
        <taxon>Actinorhabdospora</taxon>
    </lineage>
</organism>
<comment type="caution">
    <text evidence="2">The sequence shown here is derived from an EMBL/GenBank/DDBJ whole genome shotgun (WGS) entry which is preliminary data.</text>
</comment>
<dbReference type="SUPFAM" id="SSF48452">
    <property type="entry name" value="TPR-like"/>
    <property type="match status" value="1"/>
</dbReference>
<keyword evidence="3" id="KW-1185">Reference proteome</keyword>
<dbReference type="InterPro" id="IPR000792">
    <property type="entry name" value="Tscrpt_reg_LuxR_C"/>
</dbReference>
<protein>
    <recommendedName>
        <fullName evidence="1">HTH luxR-type domain-containing protein</fullName>
    </recommendedName>
</protein>
<dbReference type="SUPFAM" id="SSF52540">
    <property type="entry name" value="P-loop containing nucleoside triphosphate hydrolases"/>
    <property type="match status" value="1"/>
</dbReference>
<dbReference type="SMART" id="SM00421">
    <property type="entry name" value="HTH_LUXR"/>
    <property type="match status" value="1"/>
</dbReference>
<dbReference type="Gene3D" id="1.25.40.10">
    <property type="entry name" value="Tetratricopeptide repeat domain"/>
    <property type="match status" value="1"/>
</dbReference>
<dbReference type="Pfam" id="PF13191">
    <property type="entry name" value="AAA_16"/>
    <property type="match status" value="1"/>
</dbReference>
<dbReference type="InterPro" id="IPR011990">
    <property type="entry name" value="TPR-like_helical_dom_sf"/>
</dbReference>
<dbReference type="GO" id="GO:0003677">
    <property type="term" value="F:DNA binding"/>
    <property type="evidence" value="ECO:0007669"/>
    <property type="project" value="InterPro"/>
</dbReference>
<gene>
    <name evidence="2" type="ORF">Afil01_24040</name>
</gene>
<evidence type="ECO:0000259" key="1">
    <source>
        <dbReference type="PROSITE" id="PS50043"/>
    </source>
</evidence>
<sequence length="796" mass="82489">MSAISGRSVIVAEIAAHLARGGVLVAGPPGCGKTTVLDDLAAASRTPVRRTSAGLGVTRLPYLGLADLLGEADAGLPGHLRRSLAGALLRGSPGGTGNPVAVDRIAVRVAAREQLARSAPLLLIVDDAHALDAESAAVLAYLAARPVDGIRVLAASRDPQVRVTDGPCVLLSLVEGPRQSVDLDEDARRAALLTAAAVRATPELLDRCGALGEPASPRLAEHAYIHADDAERAAAHADLAKAAEDPIERARHLALAAPGPSAVPALAEAAAHAERRGAPGTAAELAELAAARSVDAHERAALLLAAARSHLSSARPADAARTATEAARTGPRSVRVAARLLLAETTGSDWGAAVPHVEGACGDARGVPELEAEARLHRGVLAYAAHHYEAAATELTDAGRLAGDAGRGDLLATSLRWRAAIALRQGEPGDELLARAYQVARGLPADPAVTAVRVVWATAACLRGEVSAAVRELDEQTAATRERGTLGELIRVLAAATGVHDRAGRANEALSAGREALWLDERVHATPGLGSLAAAQGELAGGTFLDAASHASRALAVAERARDDEFALPALVVRGKALLADGDVEAAAESFARAAVLERRARAVDPAVHMWHADRAEALIGTGEPERAARLIGRILTLARARGRHTVLLGLARADAVRRAALGDSGTAVRLLTAAIDRASAHPYPMEVARAHLTLGAIERAAGHRHAAREAYLTASRRFTAAGAAPWAAKAEAALTDLADRRDLSARIVELVRTGATNREIAAELNVSVKTVEARLTGLYRRYGVRNRVELVRVLG</sequence>
<dbReference type="InterPro" id="IPR016032">
    <property type="entry name" value="Sig_transdc_resp-reg_C-effctor"/>
</dbReference>
<dbReference type="Pfam" id="PF00196">
    <property type="entry name" value="GerE"/>
    <property type="match status" value="1"/>
</dbReference>
<dbReference type="EMBL" id="BSTX01000001">
    <property type="protein sequence ID" value="GLZ77597.1"/>
    <property type="molecule type" value="Genomic_DNA"/>
</dbReference>